<comment type="caution">
    <text evidence="4">The sequence shown here is derived from an EMBL/GenBank/DDBJ whole genome shotgun (WGS) entry which is preliminary data.</text>
</comment>
<dbReference type="InterPro" id="IPR037066">
    <property type="entry name" value="Plug_dom_sf"/>
</dbReference>
<feature type="domain" description="TonB-dependent receptor plug" evidence="3">
    <location>
        <begin position="84"/>
        <end position="192"/>
    </location>
</feature>
<organism evidence="4 5">
    <name type="scientific">Sphingomonas qilianensis</name>
    <dbReference type="NCBI Taxonomy" id="1736690"/>
    <lineage>
        <taxon>Bacteria</taxon>
        <taxon>Pseudomonadati</taxon>
        <taxon>Pseudomonadota</taxon>
        <taxon>Alphaproteobacteria</taxon>
        <taxon>Sphingomonadales</taxon>
        <taxon>Sphingomonadaceae</taxon>
        <taxon>Sphingomonas</taxon>
    </lineage>
</organism>
<dbReference type="PROSITE" id="PS52016">
    <property type="entry name" value="TONB_DEPENDENT_REC_3"/>
    <property type="match status" value="1"/>
</dbReference>
<feature type="region of interest" description="Disordered" evidence="2">
    <location>
        <begin position="1"/>
        <end position="66"/>
    </location>
</feature>
<accession>A0ABU9XSX9</accession>
<gene>
    <name evidence="4" type="ORF">ABC969_10865</name>
</gene>
<comment type="similarity">
    <text evidence="1">Belongs to the TonB-dependent receptor family.</text>
</comment>
<proteinExistence type="inferred from homology"/>
<keyword evidence="1" id="KW-0813">Transport</keyword>
<evidence type="ECO:0000313" key="5">
    <source>
        <dbReference type="Proteomes" id="UP001404104"/>
    </source>
</evidence>
<sequence length="270" mass="27800">MQAVPVPADQNATGVTDSGSSTAPTTDAVTQATAGQSSGAGAAANDDGGIGARQADGTEAGTATGPDIIVTGYRRSLEDSANAKKNATNFIDSIYAEDVGKFPDLNLAESLQRLPGVQINRDRAGEGTTINVRGLSAGFTVTTINGFATTTSAYSGNEGRGSGLDVIPNELFRRLTLSKSPTANMVEGGTAGVVDLQPLRAFDKKGFHVSLQGQAQYQDASGTTTPRAALIVSNTFNTGIGEFGILGAVAWAKRDYRAETFDTIGWTTLA</sequence>
<evidence type="ECO:0000256" key="2">
    <source>
        <dbReference type="SAM" id="MobiDB-lite"/>
    </source>
</evidence>
<keyword evidence="1" id="KW-0998">Cell outer membrane</keyword>
<dbReference type="Gene3D" id="2.170.130.10">
    <property type="entry name" value="TonB-dependent receptor, plug domain"/>
    <property type="match status" value="1"/>
</dbReference>
<feature type="compositionally biased region" description="Low complexity" evidence="2">
    <location>
        <begin position="30"/>
        <end position="47"/>
    </location>
</feature>
<dbReference type="PANTHER" id="PTHR40980:SF3">
    <property type="entry name" value="TONB-DEPENDENT RECEPTOR-LIKE BETA-BARREL DOMAIN-CONTAINING PROTEIN"/>
    <property type="match status" value="1"/>
</dbReference>
<evidence type="ECO:0000259" key="3">
    <source>
        <dbReference type="Pfam" id="PF07715"/>
    </source>
</evidence>
<dbReference type="Pfam" id="PF07715">
    <property type="entry name" value="Plug"/>
    <property type="match status" value="1"/>
</dbReference>
<feature type="compositionally biased region" description="Polar residues" evidence="2">
    <location>
        <begin position="10"/>
        <end position="29"/>
    </location>
</feature>
<keyword evidence="4" id="KW-0675">Receptor</keyword>
<dbReference type="PANTHER" id="PTHR40980">
    <property type="entry name" value="PLUG DOMAIN-CONTAINING PROTEIN"/>
    <property type="match status" value="1"/>
</dbReference>
<keyword evidence="1" id="KW-0812">Transmembrane</keyword>
<name>A0ABU9XSX9_9SPHN</name>
<keyword evidence="1" id="KW-1134">Transmembrane beta strand</keyword>
<dbReference type="InterPro" id="IPR039426">
    <property type="entry name" value="TonB-dep_rcpt-like"/>
</dbReference>
<dbReference type="SUPFAM" id="SSF56935">
    <property type="entry name" value="Porins"/>
    <property type="match status" value="1"/>
</dbReference>
<dbReference type="InterPro" id="IPR012910">
    <property type="entry name" value="Plug_dom"/>
</dbReference>
<dbReference type="EMBL" id="JBDIMF010000004">
    <property type="protein sequence ID" value="MEN2786920.1"/>
    <property type="molecule type" value="Genomic_DNA"/>
</dbReference>
<dbReference type="RefSeq" id="WP_345864900.1">
    <property type="nucleotide sequence ID" value="NZ_JBDIMF010000004.1"/>
</dbReference>
<comment type="subcellular location">
    <subcellularLocation>
        <location evidence="1">Cell outer membrane</location>
        <topology evidence="1">Multi-pass membrane protein</topology>
    </subcellularLocation>
</comment>
<evidence type="ECO:0000256" key="1">
    <source>
        <dbReference type="PROSITE-ProRule" id="PRU01360"/>
    </source>
</evidence>
<reference evidence="4 5" key="1">
    <citation type="submission" date="2024-05" db="EMBL/GenBank/DDBJ databases">
        <authorList>
            <person name="Liu Q."/>
            <person name="Xin Y.-H."/>
        </authorList>
    </citation>
    <scope>NUCLEOTIDE SEQUENCE [LARGE SCALE GENOMIC DNA]</scope>
    <source>
        <strain evidence="4 5">CGMCC 1.15349</strain>
    </source>
</reference>
<keyword evidence="1" id="KW-0472">Membrane</keyword>
<dbReference type="Proteomes" id="UP001404104">
    <property type="component" value="Unassembled WGS sequence"/>
</dbReference>
<protein>
    <submittedName>
        <fullName evidence="4">TonB-dependent receptor plug domain-containing protein</fullName>
    </submittedName>
</protein>
<keyword evidence="5" id="KW-1185">Reference proteome</keyword>
<evidence type="ECO:0000313" key="4">
    <source>
        <dbReference type="EMBL" id="MEN2786920.1"/>
    </source>
</evidence>